<dbReference type="SUPFAM" id="SSF46785">
    <property type="entry name" value="Winged helix' DNA-binding domain"/>
    <property type="match status" value="1"/>
</dbReference>
<dbReference type="STRING" id="1938817.SAMN06296008_101351"/>
<sequence>MANQYYINLHTKNLIESIRIFHQTFPLSSSVSSIEILMQIIILTSKDEVISLKKIYNSVPYAENTVRTYLRGLFKSGWITFIDGHDDNRVVCIEITPKFYRTLIQLSDLTMPISNT</sequence>
<organism evidence="1 2">
    <name type="scientific">Polynucleobacter kasalickyi</name>
    <dbReference type="NCBI Taxonomy" id="1938817"/>
    <lineage>
        <taxon>Bacteria</taxon>
        <taxon>Pseudomonadati</taxon>
        <taxon>Pseudomonadota</taxon>
        <taxon>Betaproteobacteria</taxon>
        <taxon>Burkholderiales</taxon>
        <taxon>Burkholderiaceae</taxon>
        <taxon>Polynucleobacter</taxon>
    </lineage>
</organism>
<accession>A0A1W1Y4H7</accession>
<dbReference type="InterPro" id="IPR036390">
    <property type="entry name" value="WH_DNA-bd_sf"/>
</dbReference>
<dbReference type="EMBL" id="FWXJ01000001">
    <property type="protein sequence ID" value="SMC31049.1"/>
    <property type="molecule type" value="Genomic_DNA"/>
</dbReference>
<evidence type="ECO:0000313" key="2">
    <source>
        <dbReference type="Proteomes" id="UP000192708"/>
    </source>
</evidence>
<reference evidence="1 2" key="1">
    <citation type="submission" date="2017-04" db="EMBL/GenBank/DDBJ databases">
        <authorList>
            <person name="Afonso C.L."/>
            <person name="Miller P.J."/>
            <person name="Scott M.A."/>
            <person name="Spackman E."/>
            <person name="Goraichik I."/>
            <person name="Dimitrov K.M."/>
            <person name="Suarez D.L."/>
            <person name="Swayne D.E."/>
        </authorList>
    </citation>
    <scope>NUCLEOTIDE SEQUENCE [LARGE SCALE GENOMIC DNA]</scope>
    <source>
        <strain evidence="1 2">VK13</strain>
    </source>
</reference>
<protein>
    <recommendedName>
        <fullName evidence="3">HTH marR-type domain-containing protein</fullName>
    </recommendedName>
</protein>
<dbReference type="AlphaFoldDB" id="A0A1W1Y4H7"/>
<dbReference type="Gene3D" id="1.10.10.10">
    <property type="entry name" value="Winged helix-like DNA-binding domain superfamily/Winged helix DNA-binding domain"/>
    <property type="match status" value="1"/>
</dbReference>
<dbReference type="InterPro" id="IPR036388">
    <property type="entry name" value="WH-like_DNA-bd_sf"/>
</dbReference>
<name>A0A1W1Y4H7_9BURK</name>
<keyword evidence="2" id="KW-1185">Reference proteome</keyword>
<proteinExistence type="predicted"/>
<evidence type="ECO:0008006" key="3">
    <source>
        <dbReference type="Google" id="ProtNLM"/>
    </source>
</evidence>
<evidence type="ECO:0000313" key="1">
    <source>
        <dbReference type="EMBL" id="SMC31049.1"/>
    </source>
</evidence>
<gene>
    <name evidence="1" type="ORF">SAMN06296008_101351</name>
</gene>
<dbReference type="Proteomes" id="UP000192708">
    <property type="component" value="Unassembled WGS sequence"/>
</dbReference>